<dbReference type="SUPFAM" id="SSF53254">
    <property type="entry name" value="Phosphoglycerate mutase-like"/>
    <property type="match status" value="1"/>
</dbReference>
<evidence type="ECO:0000313" key="3">
    <source>
        <dbReference type="Proteomes" id="UP000023152"/>
    </source>
</evidence>
<protein>
    <recommendedName>
        <fullName evidence="4">Lysosomal acid phosphatase</fullName>
    </recommendedName>
</protein>
<dbReference type="PANTHER" id="PTHR11567:SF110">
    <property type="entry name" value="2-PHOSPHOXYLOSE PHOSPHATASE 1"/>
    <property type="match status" value="1"/>
</dbReference>
<dbReference type="PANTHER" id="PTHR11567">
    <property type="entry name" value="ACID PHOSPHATASE-RELATED"/>
    <property type="match status" value="1"/>
</dbReference>
<dbReference type="Gene3D" id="3.40.50.1240">
    <property type="entry name" value="Phosphoglycerate mutase-like"/>
    <property type="match status" value="1"/>
</dbReference>
<dbReference type="Proteomes" id="UP000023152">
    <property type="component" value="Unassembled WGS sequence"/>
</dbReference>
<name>X6NI40_RETFI</name>
<sequence length="203" mass="23523">VYGCHDMQMPTQYDQELYNQVLEDASWYSNYTNFFPDRVNSSRYSIGPLLKVTMDAFNGYFSNDMNNSTPLFYLYSGHDTGPMMPLLGALNQYIDVWVPYASLITLELFQSKQNQQYFVLASYNGNILQLPQPCDCNQNPYSLCSWQKFVQYITPMIPTESECPGINPHANNLSSFPKTWMKIDRTVPFFIAPTNQQLLKLFF</sequence>
<comment type="caution">
    <text evidence="2">The sequence shown here is derived from an EMBL/GenBank/DDBJ whole genome shotgun (WGS) entry which is preliminary data.</text>
</comment>
<dbReference type="InterPro" id="IPR029033">
    <property type="entry name" value="His_PPase_superfam"/>
</dbReference>
<dbReference type="OrthoDB" id="10257284at2759"/>
<evidence type="ECO:0000256" key="1">
    <source>
        <dbReference type="ARBA" id="ARBA00022801"/>
    </source>
</evidence>
<reference evidence="2 3" key="1">
    <citation type="journal article" date="2013" name="Curr. Biol.">
        <title>The Genome of the Foraminiferan Reticulomyxa filosa.</title>
        <authorList>
            <person name="Glockner G."/>
            <person name="Hulsmann N."/>
            <person name="Schleicher M."/>
            <person name="Noegel A.A."/>
            <person name="Eichinger L."/>
            <person name="Gallinger C."/>
            <person name="Pawlowski J."/>
            <person name="Sierra R."/>
            <person name="Euteneuer U."/>
            <person name="Pillet L."/>
            <person name="Moustafa A."/>
            <person name="Platzer M."/>
            <person name="Groth M."/>
            <person name="Szafranski K."/>
            <person name="Schliwa M."/>
        </authorList>
    </citation>
    <scope>NUCLEOTIDE SEQUENCE [LARGE SCALE GENOMIC DNA]</scope>
</reference>
<dbReference type="AlphaFoldDB" id="X6NI40"/>
<evidence type="ECO:0000313" key="2">
    <source>
        <dbReference type="EMBL" id="ETO25980.1"/>
    </source>
</evidence>
<keyword evidence="3" id="KW-1185">Reference proteome</keyword>
<dbReference type="GO" id="GO:0016791">
    <property type="term" value="F:phosphatase activity"/>
    <property type="evidence" value="ECO:0007669"/>
    <property type="project" value="TreeGrafter"/>
</dbReference>
<dbReference type="EMBL" id="ASPP01008164">
    <property type="protein sequence ID" value="ETO25980.1"/>
    <property type="molecule type" value="Genomic_DNA"/>
</dbReference>
<dbReference type="InterPro" id="IPR050645">
    <property type="entry name" value="Histidine_acid_phosphatase"/>
</dbReference>
<keyword evidence="1" id="KW-0378">Hydrolase</keyword>
<organism evidence="2 3">
    <name type="scientific">Reticulomyxa filosa</name>
    <dbReference type="NCBI Taxonomy" id="46433"/>
    <lineage>
        <taxon>Eukaryota</taxon>
        <taxon>Sar</taxon>
        <taxon>Rhizaria</taxon>
        <taxon>Retaria</taxon>
        <taxon>Foraminifera</taxon>
        <taxon>Monothalamids</taxon>
        <taxon>Reticulomyxidae</taxon>
        <taxon>Reticulomyxa</taxon>
    </lineage>
</organism>
<accession>X6NI40</accession>
<proteinExistence type="predicted"/>
<feature type="non-terminal residue" evidence="2">
    <location>
        <position position="1"/>
    </location>
</feature>
<evidence type="ECO:0008006" key="4">
    <source>
        <dbReference type="Google" id="ProtNLM"/>
    </source>
</evidence>
<gene>
    <name evidence="2" type="ORF">RFI_11157</name>
</gene>